<protein>
    <submittedName>
        <fullName evidence="1">Uncharacterized protein</fullName>
    </submittedName>
</protein>
<proteinExistence type="predicted"/>
<comment type="caution">
    <text evidence="1">The sequence shown here is derived from an EMBL/GenBank/DDBJ whole genome shotgun (WGS) entry which is preliminary data.</text>
</comment>
<dbReference type="STRING" id="100816.A0A175VTW5"/>
<organism evidence="1 2">
    <name type="scientific">Madurella mycetomatis</name>
    <dbReference type="NCBI Taxonomy" id="100816"/>
    <lineage>
        <taxon>Eukaryota</taxon>
        <taxon>Fungi</taxon>
        <taxon>Dikarya</taxon>
        <taxon>Ascomycota</taxon>
        <taxon>Pezizomycotina</taxon>
        <taxon>Sordariomycetes</taxon>
        <taxon>Sordariomycetidae</taxon>
        <taxon>Sordariales</taxon>
        <taxon>Sordariales incertae sedis</taxon>
        <taxon>Madurella</taxon>
    </lineage>
</organism>
<dbReference type="EMBL" id="LCTW02000334">
    <property type="protein sequence ID" value="KXX74621.1"/>
    <property type="molecule type" value="Genomic_DNA"/>
</dbReference>
<dbReference type="AlphaFoldDB" id="A0A175VTW5"/>
<dbReference type="Proteomes" id="UP000078237">
    <property type="component" value="Unassembled WGS sequence"/>
</dbReference>
<evidence type="ECO:0000313" key="2">
    <source>
        <dbReference type="Proteomes" id="UP000078237"/>
    </source>
</evidence>
<dbReference type="VEuPathDB" id="FungiDB:MMYC01_208455"/>
<keyword evidence="2" id="KW-1185">Reference proteome</keyword>
<evidence type="ECO:0000313" key="1">
    <source>
        <dbReference type="EMBL" id="KXX74621.1"/>
    </source>
</evidence>
<accession>A0A175VTW5</accession>
<name>A0A175VTW5_9PEZI</name>
<reference evidence="1 2" key="1">
    <citation type="journal article" date="2016" name="Genome Announc.">
        <title>Genome Sequence of Madurella mycetomatis mm55, Isolated from a Human Mycetoma Case in Sudan.</title>
        <authorList>
            <person name="Smit S."/>
            <person name="Derks M.F."/>
            <person name="Bervoets S."/>
            <person name="Fahal A."/>
            <person name="van Leeuwen W."/>
            <person name="van Belkum A."/>
            <person name="van de Sande W.W."/>
        </authorList>
    </citation>
    <scope>NUCLEOTIDE SEQUENCE [LARGE SCALE GENOMIC DNA]</scope>
    <source>
        <strain evidence="2">mm55</strain>
    </source>
</reference>
<gene>
    <name evidence="1" type="ORF">MMYC01_208455</name>
</gene>
<sequence length="148" mass="17099">MASITIELDFTKQGGGWRPEAVNLSPLPGLQKVTWLLEKFVDQQWTRFPRTTIRNLYVLVRRHHSFRLAAAELDINRQNPKRLRSLVDTLTITGATHAFAIEFILAMSGKSHPFYSEESRQMEINNNCTYCHPAREYPHPQPRPILDA</sequence>